<evidence type="ECO:0000313" key="2">
    <source>
        <dbReference type="Proteomes" id="UP000315003"/>
    </source>
</evidence>
<reference evidence="1 2" key="1">
    <citation type="submission" date="2019-02" db="EMBL/GenBank/DDBJ databases">
        <title>Deep-cultivation of Planctomycetes and their phenomic and genomic characterization uncovers novel biology.</title>
        <authorList>
            <person name="Wiegand S."/>
            <person name="Jogler M."/>
            <person name="Boedeker C."/>
            <person name="Pinto D."/>
            <person name="Vollmers J."/>
            <person name="Rivas-Marin E."/>
            <person name="Kohn T."/>
            <person name="Peeters S.H."/>
            <person name="Heuer A."/>
            <person name="Rast P."/>
            <person name="Oberbeckmann S."/>
            <person name="Bunk B."/>
            <person name="Jeske O."/>
            <person name="Meyerdierks A."/>
            <person name="Storesund J.E."/>
            <person name="Kallscheuer N."/>
            <person name="Luecker S."/>
            <person name="Lage O.M."/>
            <person name="Pohl T."/>
            <person name="Merkel B.J."/>
            <person name="Hornburger P."/>
            <person name="Mueller R.-W."/>
            <person name="Bruemmer F."/>
            <person name="Labrenz M."/>
            <person name="Spormann A.M."/>
            <person name="Op den Camp H."/>
            <person name="Overmann J."/>
            <person name="Amann R."/>
            <person name="Jetten M.S.M."/>
            <person name="Mascher T."/>
            <person name="Medema M.H."/>
            <person name="Devos D.P."/>
            <person name="Kaster A.-K."/>
            <person name="Ovreas L."/>
            <person name="Rohde M."/>
            <person name="Galperin M.Y."/>
            <person name="Jogler C."/>
        </authorList>
    </citation>
    <scope>NUCLEOTIDE SEQUENCE [LARGE SCALE GENOMIC DNA]</scope>
    <source>
        <strain evidence="1 2">SV_7m_r</strain>
    </source>
</reference>
<dbReference type="EMBL" id="CP036272">
    <property type="protein sequence ID" value="QDT59254.1"/>
    <property type="molecule type" value="Genomic_DNA"/>
</dbReference>
<name>A0A517SSZ8_9BACT</name>
<gene>
    <name evidence="1" type="ORF">SV7mr_17610</name>
</gene>
<accession>A0A517SSZ8</accession>
<sequence length="101" mass="11265">MLKLITCTVCVEDSYANGEWKARGWKRSKEGSPQAVRTLIPVRKPAGKCLFERCKEHGLAAEIWLKSIDGVQHGALSLGNDLWTVARFLTLHCGNVAHDEF</sequence>
<evidence type="ECO:0000313" key="1">
    <source>
        <dbReference type="EMBL" id="QDT59254.1"/>
    </source>
</evidence>
<dbReference type="AlphaFoldDB" id="A0A517SSZ8"/>
<protein>
    <submittedName>
        <fullName evidence="1">Uncharacterized protein</fullName>
    </submittedName>
</protein>
<keyword evidence="2" id="KW-1185">Reference proteome</keyword>
<organism evidence="1 2">
    <name type="scientific">Stieleria bergensis</name>
    <dbReference type="NCBI Taxonomy" id="2528025"/>
    <lineage>
        <taxon>Bacteria</taxon>
        <taxon>Pseudomonadati</taxon>
        <taxon>Planctomycetota</taxon>
        <taxon>Planctomycetia</taxon>
        <taxon>Pirellulales</taxon>
        <taxon>Pirellulaceae</taxon>
        <taxon>Stieleria</taxon>
    </lineage>
</organism>
<dbReference type="Proteomes" id="UP000315003">
    <property type="component" value="Chromosome"/>
</dbReference>
<proteinExistence type="predicted"/>